<reference evidence="4 5" key="1">
    <citation type="submission" date="2020-03" db="EMBL/GenBank/DDBJ databases">
        <title>Soil Listeria distribution.</title>
        <authorList>
            <person name="Liao J."/>
            <person name="Wiedmann M."/>
        </authorList>
    </citation>
    <scope>NUCLEOTIDE SEQUENCE [LARGE SCALE GENOMIC DNA]</scope>
    <source>
        <strain evidence="3 5">FSL L7-0072</strain>
        <strain evidence="2 4">FSL L7-1699</strain>
    </source>
</reference>
<evidence type="ECO:0000313" key="5">
    <source>
        <dbReference type="Proteomes" id="UP000558070"/>
    </source>
</evidence>
<evidence type="ECO:0000313" key="4">
    <source>
        <dbReference type="Proteomes" id="UP000518829"/>
    </source>
</evidence>
<dbReference type="SMART" id="SM00530">
    <property type="entry name" value="HTH_XRE"/>
    <property type="match status" value="1"/>
</dbReference>
<dbReference type="Gene3D" id="1.25.40.10">
    <property type="entry name" value="Tetratricopeptide repeat domain"/>
    <property type="match status" value="1"/>
</dbReference>
<dbReference type="Pfam" id="PF01381">
    <property type="entry name" value="HTH_3"/>
    <property type="match status" value="1"/>
</dbReference>
<gene>
    <name evidence="2" type="ORF">HB839_07160</name>
    <name evidence="3" type="ORF">HCB47_06780</name>
</gene>
<dbReference type="InterPro" id="IPR053163">
    <property type="entry name" value="HTH-type_regulator_Rgg"/>
</dbReference>
<sequence length="426" mass="50188">MNLIGLRIRNIRKEKSLTLKDLAQGIVSIPYLANIENGVKLASMETLMHIARRLEVPEEVLLVNEEETNMEVLQELQLIFELLVFSKTEDIETKLNKIASKVDLVQESPAVELAFYCLKASYYYKIWEFSKAEEIEVRYLNNNEKRAECNFPIYLLTYYYYCQSLKHAFVTCDYKLVENYWKKCIEITDSPSFQVVFHINICINYICQNLYEPALSHVEAASDLLNTIPDASFELKGSLLYFYGYIYFQIGFLTEAKKHFNQAVEFYSLYPELTSKFYFVIRFKLAEIEKIEGNETQFDENIILIYDEIIAFENRGIDFANNDFLVITELMVIFAEKGWLEEATELMRIMSKVTERVMELDYFIEYTETLLLYHEKEQASYEKNMIDLLKKIEESNDPVLIERVKKHASKHFAKSTKYKMAYDILS</sequence>
<accession>A0A7X1DE49</accession>
<dbReference type="CDD" id="cd00093">
    <property type="entry name" value="HTH_XRE"/>
    <property type="match status" value="1"/>
</dbReference>
<dbReference type="RefSeq" id="WP_185319261.1">
    <property type="nucleotide sequence ID" value="NZ_JAARPH010000002.1"/>
</dbReference>
<name>A0A7X1DE49_9LIST</name>
<dbReference type="SUPFAM" id="SSF48452">
    <property type="entry name" value="TPR-like"/>
    <property type="match status" value="1"/>
</dbReference>
<dbReference type="SUPFAM" id="SSF47413">
    <property type="entry name" value="lambda repressor-like DNA-binding domains"/>
    <property type="match status" value="1"/>
</dbReference>
<organism evidence="3 5">
    <name type="scientific">Listeria farberi</name>
    <dbReference type="NCBI Taxonomy" id="2713500"/>
    <lineage>
        <taxon>Bacteria</taxon>
        <taxon>Bacillati</taxon>
        <taxon>Bacillota</taxon>
        <taxon>Bacilli</taxon>
        <taxon>Bacillales</taxon>
        <taxon>Listeriaceae</taxon>
        <taxon>Listeria</taxon>
    </lineage>
</organism>
<dbReference type="Gene3D" id="1.10.260.40">
    <property type="entry name" value="lambda repressor-like DNA-binding domains"/>
    <property type="match status" value="1"/>
</dbReference>
<feature type="domain" description="HTH cro/C1-type" evidence="1">
    <location>
        <begin position="8"/>
        <end position="61"/>
    </location>
</feature>
<dbReference type="InterPro" id="IPR010982">
    <property type="entry name" value="Lambda_DNA-bd_dom_sf"/>
</dbReference>
<dbReference type="GO" id="GO:0003677">
    <property type="term" value="F:DNA binding"/>
    <property type="evidence" value="ECO:0007669"/>
    <property type="project" value="InterPro"/>
</dbReference>
<dbReference type="AlphaFoldDB" id="A0A7X1DE49"/>
<dbReference type="Proteomes" id="UP000558070">
    <property type="component" value="Unassembled WGS sequence"/>
</dbReference>
<dbReference type="PROSITE" id="PS50943">
    <property type="entry name" value="HTH_CROC1"/>
    <property type="match status" value="1"/>
</dbReference>
<dbReference type="InterPro" id="IPR011990">
    <property type="entry name" value="TPR-like_helical_dom_sf"/>
</dbReference>
<evidence type="ECO:0000313" key="2">
    <source>
        <dbReference type="EMBL" id="MBC1375297.1"/>
    </source>
</evidence>
<dbReference type="EMBL" id="JAARZO010000002">
    <property type="protein sequence ID" value="MBC2287314.1"/>
    <property type="molecule type" value="Genomic_DNA"/>
</dbReference>
<evidence type="ECO:0000313" key="3">
    <source>
        <dbReference type="EMBL" id="MBC2287314.1"/>
    </source>
</evidence>
<dbReference type="InterPro" id="IPR001387">
    <property type="entry name" value="Cro/C1-type_HTH"/>
</dbReference>
<comment type="caution">
    <text evidence="3">The sequence shown here is derived from an EMBL/GenBank/DDBJ whole genome shotgun (WGS) entry which is preliminary data.</text>
</comment>
<evidence type="ECO:0000259" key="1">
    <source>
        <dbReference type="PROSITE" id="PS50943"/>
    </source>
</evidence>
<dbReference type="PANTHER" id="PTHR37038">
    <property type="entry name" value="TRANSCRIPTIONAL REGULATOR-RELATED"/>
    <property type="match status" value="1"/>
</dbReference>
<dbReference type="Proteomes" id="UP000518829">
    <property type="component" value="Unassembled WGS sequence"/>
</dbReference>
<keyword evidence="4" id="KW-1185">Reference proteome</keyword>
<dbReference type="EMBL" id="JAARPH010000002">
    <property type="protein sequence ID" value="MBC1375297.1"/>
    <property type="molecule type" value="Genomic_DNA"/>
</dbReference>
<proteinExistence type="predicted"/>
<protein>
    <submittedName>
        <fullName evidence="3">Helix-turn-helix transcriptional regulator</fullName>
    </submittedName>
</protein>